<feature type="compositionally biased region" description="Basic and acidic residues" evidence="3">
    <location>
        <begin position="768"/>
        <end position="790"/>
    </location>
</feature>
<dbReference type="HOGENOM" id="CLU_002093_0_0_1"/>
<feature type="region of interest" description="Disordered" evidence="3">
    <location>
        <begin position="768"/>
        <end position="799"/>
    </location>
</feature>
<protein>
    <recommendedName>
        <fullName evidence="6">Septation initiation network scaffold protein cdc11</fullName>
    </recommendedName>
</protein>
<feature type="compositionally biased region" description="Polar residues" evidence="3">
    <location>
        <begin position="971"/>
        <end position="994"/>
    </location>
</feature>
<feature type="region of interest" description="Disordered" evidence="3">
    <location>
        <begin position="1"/>
        <end position="115"/>
    </location>
</feature>
<feature type="compositionally biased region" description="Basic and acidic residues" evidence="3">
    <location>
        <begin position="69"/>
        <end position="81"/>
    </location>
</feature>
<dbReference type="InterPro" id="IPR052574">
    <property type="entry name" value="CDIRP"/>
</dbReference>
<accession>A0A0D1Z101</accession>
<feature type="compositionally biased region" description="Polar residues" evidence="3">
    <location>
        <begin position="868"/>
        <end position="902"/>
    </location>
</feature>
<dbReference type="GO" id="GO:0035591">
    <property type="term" value="F:signaling adaptor activity"/>
    <property type="evidence" value="ECO:0007669"/>
    <property type="project" value="TreeGrafter"/>
</dbReference>
<organism evidence="4 5">
    <name type="scientific">Exophiala spinifera</name>
    <dbReference type="NCBI Taxonomy" id="91928"/>
    <lineage>
        <taxon>Eukaryota</taxon>
        <taxon>Fungi</taxon>
        <taxon>Dikarya</taxon>
        <taxon>Ascomycota</taxon>
        <taxon>Pezizomycotina</taxon>
        <taxon>Eurotiomycetes</taxon>
        <taxon>Chaetothyriomycetidae</taxon>
        <taxon>Chaetothyriales</taxon>
        <taxon>Herpotrichiellaceae</taxon>
        <taxon>Exophiala</taxon>
    </lineage>
</organism>
<evidence type="ECO:0000256" key="3">
    <source>
        <dbReference type="SAM" id="MobiDB-lite"/>
    </source>
</evidence>
<feature type="compositionally biased region" description="Polar residues" evidence="3">
    <location>
        <begin position="82"/>
        <end position="97"/>
    </location>
</feature>
<dbReference type="SMART" id="SM00364">
    <property type="entry name" value="LRR_BAC"/>
    <property type="match status" value="6"/>
</dbReference>
<proteinExistence type="predicted"/>
<feature type="region of interest" description="Disordered" evidence="3">
    <location>
        <begin position="838"/>
        <end position="902"/>
    </location>
</feature>
<feature type="compositionally biased region" description="Polar residues" evidence="3">
    <location>
        <begin position="428"/>
        <end position="442"/>
    </location>
</feature>
<keyword evidence="1" id="KW-0433">Leucine-rich repeat</keyword>
<dbReference type="OrthoDB" id="2192888at2759"/>
<reference evidence="4 5" key="1">
    <citation type="submission" date="2015-01" db="EMBL/GenBank/DDBJ databases">
        <title>The Genome Sequence of Exophiala spinifera CBS89968.</title>
        <authorList>
            <consortium name="The Broad Institute Genomics Platform"/>
            <person name="Cuomo C."/>
            <person name="de Hoog S."/>
            <person name="Gorbushina A."/>
            <person name="Stielow B."/>
            <person name="Teixiera M."/>
            <person name="Abouelleil A."/>
            <person name="Chapman S.B."/>
            <person name="Priest M."/>
            <person name="Young S.K."/>
            <person name="Wortman J."/>
            <person name="Nusbaum C."/>
            <person name="Birren B."/>
        </authorList>
    </citation>
    <scope>NUCLEOTIDE SEQUENCE [LARGE SCALE GENOMIC DNA]</scope>
    <source>
        <strain evidence="4 5">CBS 89968</strain>
    </source>
</reference>
<evidence type="ECO:0000313" key="5">
    <source>
        <dbReference type="Proteomes" id="UP000053328"/>
    </source>
</evidence>
<dbReference type="GO" id="GO:0031028">
    <property type="term" value="P:septation initiation signaling"/>
    <property type="evidence" value="ECO:0007669"/>
    <property type="project" value="TreeGrafter"/>
</dbReference>
<dbReference type="VEuPathDB" id="FungiDB:PV08_01916"/>
<dbReference type="InterPro" id="IPR003591">
    <property type="entry name" value="Leu-rich_rpt_typical-subtyp"/>
</dbReference>
<keyword evidence="5" id="KW-1185">Reference proteome</keyword>
<dbReference type="PANTHER" id="PTHR47566">
    <property type="match status" value="1"/>
</dbReference>
<dbReference type="GO" id="GO:0061499">
    <property type="term" value="C:outer plaque of mitotic spindle pole body"/>
    <property type="evidence" value="ECO:0007669"/>
    <property type="project" value="TreeGrafter"/>
</dbReference>
<evidence type="ECO:0000256" key="2">
    <source>
        <dbReference type="ARBA" id="ARBA00022737"/>
    </source>
</evidence>
<dbReference type="SMART" id="SM00369">
    <property type="entry name" value="LRR_TYP"/>
    <property type="match status" value="7"/>
</dbReference>
<dbReference type="PROSITE" id="PS51450">
    <property type="entry name" value="LRR"/>
    <property type="match status" value="5"/>
</dbReference>
<gene>
    <name evidence="4" type="ORF">PV08_01916</name>
</gene>
<dbReference type="PANTHER" id="PTHR47566:SF1">
    <property type="entry name" value="PROTEIN NUD1"/>
    <property type="match status" value="1"/>
</dbReference>
<dbReference type="GO" id="GO:1902412">
    <property type="term" value="P:regulation of mitotic cytokinesis"/>
    <property type="evidence" value="ECO:0007669"/>
    <property type="project" value="TreeGrafter"/>
</dbReference>
<feature type="region of interest" description="Disordered" evidence="3">
    <location>
        <begin position="215"/>
        <end position="235"/>
    </location>
</feature>
<dbReference type="SUPFAM" id="SSF52047">
    <property type="entry name" value="RNI-like"/>
    <property type="match status" value="1"/>
</dbReference>
<feature type="compositionally biased region" description="Low complexity" evidence="3">
    <location>
        <begin position="19"/>
        <end position="39"/>
    </location>
</feature>
<dbReference type="RefSeq" id="XP_016241552.1">
    <property type="nucleotide sequence ID" value="XM_016376276.1"/>
</dbReference>
<feature type="region of interest" description="Disordered" evidence="3">
    <location>
        <begin position="332"/>
        <end position="365"/>
    </location>
</feature>
<dbReference type="Proteomes" id="UP000053328">
    <property type="component" value="Unassembled WGS sequence"/>
</dbReference>
<dbReference type="Pfam" id="PF13855">
    <property type="entry name" value="LRR_8"/>
    <property type="match status" value="1"/>
</dbReference>
<feature type="region of interest" description="Disordered" evidence="3">
    <location>
        <begin position="414"/>
        <end position="488"/>
    </location>
</feature>
<dbReference type="GeneID" id="27328999"/>
<feature type="region of interest" description="Disordered" evidence="3">
    <location>
        <begin position="628"/>
        <end position="677"/>
    </location>
</feature>
<feature type="compositionally biased region" description="Low complexity" evidence="3">
    <location>
        <begin position="336"/>
        <end position="346"/>
    </location>
</feature>
<name>A0A0D1Z101_9EURO</name>
<feature type="region of interest" description="Disordered" evidence="3">
    <location>
        <begin position="254"/>
        <end position="285"/>
    </location>
</feature>
<dbReference type="Gene3D" id="3.80.10.10">
    <property type="entry name" value="Ribonuclease Inhibitor"/>
    <property type="match status" value="2"/>
</dbReference>
<keyword evidence="2" id="KW-0677">Repeat</keyword>
<dbReference type="STRING" id="91928.A0A0D1Z101"/>
<evidence type="ECO:0000256" key="1">
    <source>
        <dbReference type="ARBA" id="ARBA00022614"/>
    </source>
</evidence>
<evidence type="ECO:0008006" key="6">
    <source>
        <dbReference type="Google" id="ProtNLM"/>
    </source>
</evidence>
<dbReference type="EMBL" id="KN847492">
    <property type="protein sequence ID" value="KIW21336.1"/>
    <property type="molecule type" value="Genomic_DNA"/>
</dbReference>
<sequence>MEPWLDSLSEDWKSEHHSSSPVPSLSSSRHNGNSSFSRSQSRIPHLAKNMRKESTTGSFLRHRSQRSHSRADGEPILRERSASSLNLPPANGSSKFTSLPRRPSSVFSESQNSVQHHTMNEMPASAETPEWKRRLINGEDIASDGFDLFSPSKLEGIFKQPASSVLPSDNEAVENEGSIRRKPFSIPISNNFPEQYSSVRGTRSRLNLAVLEEINEEEESEHQNQPKGPHPTLEKGSIQELAEQRMRSFARIHNDNTAPSSCPSSPEEESIIQRQATSSAPDPRWRTISGQEELRNEFISPVTMSKQNSIRETIMRHPTNVDLQTLDTKLREAACDSPRPTSSSSDRAVDYGNWSRNGHEPAPARADELLPDLTSQSLPDDLSMGTQDFVAGGGFINSRRGGRSNENSFLRKSLSLSRENSRIDSQNKENFTFNSSPPQSSRLWDDSIDQSKISASAPGTPPDTSVVHHAESRSRPTSSGSPLKLFGNRDTYTNNKLMRILSHFEPEATTDAGNSDSSADEDQDNVFRMSQFGQGELDGFGFEQNVRRPSPVELGQVGSDDRIFQPTIAVADQKAQRNEAEDLANNARDAQERDRLTKRRKTIMQEQVTIHDNEVEVKISSLEEKATLAGKKRTDARPGSDPAQAEPEVLATRNLLKPKSARRSSMGKSAAGDAANTDGEEGLVELNHELTEALAAELATFTHEAVKVNEDSRKPSLATKDYMEEANKVMQFIRARGKPVPVLNQTSELGDTSELNADAILDFSVDAESTKEDFSRPPSREYPAKPPPERRHARHDSRTASYLRKYQDQDDLDVLASTSVFGTWAPSDNRLAAEAASVPVPDEFQESDPPNIRIRGHNETMRKRKHSTSTIEGPPSSQSSLQHSFPTNSSSTSGQKGVITSGTVSIPDKVGAMTFDHDKKIWVRKMQSTQSPKVLDLEGVSEDDPFENIPDLSIDEKQEIFSGAGEKQDAATGQKSVVSPPTPTSWAEPSSPRQPLQELEPEIVMKRDQALAAPRDKDEGEINLSSLRSKVSEHEVKLQSGVPSKPPSELKENRKQARVVTIAFSSPVVSGINYANMSDEDFEALPREDDLPLDESYIHLEDDIENMVPSHENMVPSHHPQNRFSLPAEDRQALTFQPRTISPIQEQDEEQTTGQMSMVNTNHFHELTPAPPRAVAKLQRSAQKATSILCLTPLSDFSLHQVDKGRDPDQSYVEDRKHPNALRQAHGSLALAVDQLVKAITDAVQDELFWEDLRRLKLDENKISSVHALKEYCPALEHLSVSGNSLRQLDGLPSSLRVLDIHNNMLNDLTSWGHLHNLQYLDVSGNELESLECFSSLLHLRSLKANNNRITNIDGLLDLDSLLDLQLSDNELTCVNFEGSELMRLRSLDLSDNKLKEVKGLRSLPALESLNVSNNELEKFEQDTQDRGLNLKELRLSHNALEAIHLKQMPALKYLDLDNNRINNIYGLSSAYDLEILSLREQAGSASVVDLILSTPNECRTIRLSSNSVMSGMFKLPSKPQNNLRELEIAACGIAELPEGFGAAFPNCRSLNANFNAIKDIAPLRRMVHLKNLLLAKNRVKKLRRTCLVLSRLGSLKQVDLRDNPLTVGFYSPVHTAVDADGPTFEARYHLPRGSADEDANWVKLLDEVTSMKRRTIELLLADHCKGLVDLDGLCFSRGQSDREDETWVRLTAQKVLVKPAQVQMPTANIAEKMTRKHGDVSIPSPSKELTIVGGEGSMIMDCDVFDG</sequence>
<dbReference type="InterPro" id="IPR001611">
    <property type="entry name" value="Leu-rich_rpt"/>
</dbReference>
<dbReference type="InterPro" id="IPR032675">
    <property type="entry name" value="LRR_dom_sf"/>
</dbReference>
<feature type="compositionally biased region" description="Polar residues" evidence="3">
    <location>
        <begin position="105"/>
        <end position="115"/>
    </location>
</feature>
<feature type="region of interest" description="Disordered" evidence="3">
    <location>
        <begin position="964"/>
        <end position="999"/>
    </location>
</feature>
<feature type="compositionally biased region" description="Basic and acidic residues" evidence="3">
    <location>
        <begin position="628"/>
        <end position="638"/>
    </location>
</feature>
<evidence type="ECO:0000313" key="4">
    <source>
        <dbReference type="EMBL" id="KIW21336.1"/>
    </source>
</evidence>
<dbReference type="SMART" id="SM00365">
    <property type="entry name" value="LRR_SD22"/>
    <property type="match status" value="6"/>
</dbReference>
<dbReference type="SUPFAM" id="SSF52058">
    <property type="entry name" value="L domain-like"/>
    <property type="match status" value="1"/>
</dbReference>